<dbReference type="Gene3D" id="3.40.50.1000">
    <property type="entry name" value="HAD superfamily/HAD-like"/>
    <property type="match status" value="1"/>
</dbReference>
<dbReference type="SFLD" id="SFLDS00003">
    <property type="entry name" value="Haloacid_Dehalogenase"/>
    <property type="match status" value="1"/>
</dbReference>
<dbReference type="SUPFAM" id="SSF56784">
    <property type="entry name" value="HAD-like"/>
    <property type="match status" value="1"/>
</dbReference>
<dbReference type="SFLD" id="SFLDG01129">
    <property type="entry name" value="C1.5:_HAD__Beta-PGM__Phosphata"/>
    <property type="match status" value="1"/>
</dbReference>
<dbReference type="GO" id="GO:0050308">
    <property type="term" value="F:sugar-phosphatase activity"/>
    <property type="evidence" value="ECO:0007669"/>
    <property type="project" value="TreeGrafter"/>
</dbReference>
<keyword evidence="3" id="KW-1185">Reference proteome</keyword>
<evidence type="ECO:0000313" key="3">
    <source>
        <dbReference type="Proteomes" id="UP001175228"/>
    </source>
</evidence>
<dbReference type="Gene3D" id="1.10.150.240">
    <property type="entry name" value="Putative phosphatase, domain 2"/>
    <property type="match status" value="1"/>
</dbReference>
<sequence length="323" mass="34868">MTSSPVSTVLMKTKAVLFDMDGTLIDSSPAVTAAWNLLKSTGYDFLDLDDILRSAHGYRTIDALRKWCKITDEEKLKSEVVRFEEAILANASKPGGGIIALPGVKKLLDGIQGGRPDEDQGWSVCTSYIDGVIATTFYASKALPAAGLRIPNHFVTAESVKQGKPAPDPYLLGAKLNEIAPSDCAVFHPTPSKFADIEPITGIVVEDAPTGIRSGKAAGCFVLATCTSHTRESLEKEHPHFLVEDLSHVRPHRNEDGSISLFITQPPGREYPDSAIPTPEDTPLHTPTLSREPSQTDVHMDKGSLPDHAVYTMARVAGESIIQ</sequence>
<dbReference type="InterPro" id="IPR051806">
    <property type="entry name" value="HAD-like_SPP"/>
</dbReference>
<dbReference type="Proteomes" id="UP001175228">
    <property type="component" value="Unassembled WGS sequence"/>
</dbReference>
<dbReference type="PANTHER" id="PTHR43481">
    <property type="entry name" value="FRUCTOSE-1-PHOSPHATE PHOSPHATASE"/>
    <property type="match status" value="1"/>
</dbReference>
<dbReference type="AlphaFoldDB" id="A0AA39URJ9"/>
<proteinExistence type="predicted"/>
<gene>
    <name evidence="2" type="ORF">EDD18DRAFT_1107324</name>
</gene>
<evidence type="ECO:0000256" key="1">
    <source>
        <dbReference type="SAM" id="MobiDB-lite"/>
    </source>
</evidence>
<accession>A0AA39URJ9</accession>
<organism evidence="2 3">
    <name type="scientific">Armillaria luteobubalina</name>
    <dbReference type="NCBI Taxonomy" id="153913"/>
    <lineage>
        <taxon>Eukaryota</taxon>
        <taxon>Fungi</taxon>
        <taxon>Dikarya</taxon>
        <taxon>Basidiomycota</taxon>
        <taxon>Agaricomycotina</taxon>
        <taxon>Agaricomycetes</taxon>
        <taxon>Agaricomycetidae</taxon>
        <taxon>Agaricales</taxon>
        <taxon>Marasmiineae</taxon>
        <taxon>Physalacriaceae</taxon>
        <taxon>Armillaria</taxon>
    </lineage>
</organism>
<dbReference type="Pfam" id="PF00702">
    <property type="entry name" value="Hydrolase"/>
    <property type="match status" value="1"/>
</dbReference>
<dbReference type="EMBL" id="JAUEPU010000021">
    <property type="protein sequence ID" value="KAK0494294.1"/>
    <property type="molecule type" value="Genomic_DNA"/>
</dbReference>
<feature type="compositionally biased region" description="Polar residues" evidence="1">
    <location>
        <begin position="285"/>
        <end position="297"/>
    </location>
</feature>
<comment type="caution">
    <text evidence="2">The sequence shown here is derived from an EMBL/GenBank/DDBJ whole genome shotgun (WGS) entry which is preliminary data.</text>
</comment>
<dbReference type="InterPro" id="IPR023214">
    <property type="entry name" value="HAD_sf"/>
</dbReference>
<name>A0AA39URJ9_9AGAR</name>
<dbReference type="PANTHER" id="PTHR43481:SF4">
    <property type="entry name" value="GLYCEROL-1-PHOSPHATE PHOSPHOHYDROLASE 1-RELATED"/>
    <property type="match status" value="1"/>
</dbReference>
<reference evidence="2" key="1">
    <citation type="submission" date="2023-06" db="EMBL/GenBank/DDBJ databases">
        <authorList>
            <consortium name="Lawrence Berkeley National Laboratory"/>
            <person name="Ahrendt S."/>
            <person name="Sahu N."/>
            <person name="Indic B."/>
            <person name="Wong-Bajracharya J."/>
            <person name="Merenyi Z."/>
            <person name="Ke H.-M."/>
            <person name="Monk M."/>
            <person name="Kocsube S."/>
            <person name="Drula E."/>
            <person name="Lipzen A."/>
            <person name="Balint B."/>
            <person name="Henrissat B."/>
            <person name="Andreopoulos B."/>
            <person name="Martin F.M."/>
            <person name="Harder C.B."/>
            <person name="Rigling D."/>
            <person name="Ford K.L."/>
            <person name="Foster G.D."/>
            <person name="Pangilinan J."/>
            <person name="Papanicolaou A."/>
            <person name="Barry K."/>
            <person name="LaButti K."/>
            <person name="Viragh M."/>
            <person name="Koriabine M."/>
            <person name="Yan M."/>
            <person name="Riley R."/>
            <person name="Champramary S."/>
            <person name="Plett K.L."/>
            <person name="Tsai I.J."/>
            <person name="Slot J."/>
            <person name="Sipos G."/>
            <person name="Plett J."/>
            <person name="Nagy L.G."/>
            <person name="Grigoriev I.V."/>
        </authorList>
    </citation>
    <scope>NUCLEOTIDE SEQUENCE</scope>
    <source>
        <strain evidence="2">HWK02</strain>
    </source>
</reference>
<protein>
    <submittedName>
        <fullName evidence="2">HAD-like domain-containing protein</fullName>
    </submittedName>
</protein>
<dbReference type="InterPro" id="IPR023198">
    <property type="entry name" value="PGP-like_dom2"/>
</dbReference>
<feature type="region of interest" description="Disordered" evidence="1">
    <location>
        <begin position="263"/>
        <end position="300"/>
    </location>
</feature>
<dbReference type="InterPro" id="IPR036412">
    <property type="entry name" value="HAD-like_sf"/>
</dbReference>
<evidence type="ECO:0000313" key="2">
    <source>
        <dbReference type="EMBL" id="KAK0494294.1"/>
    </source>
</evidence>